<dbReference type="EMBL" id="BRVP01000013">
    <property type="protein sequence ID" value="GLB53014.1"/>
    <property type="molecule type" value="Genomic_DNA"/>
</dbReference>
<evidence type="ECO:0000313" key="1">
    <source>
        <dbReference type="EMBL" id="GLB53014.1"/>
    </source>
</evidence>
<dbReference type="Proteomes" id="UP001143545">
    <property type="component" value="Unassembled WGS sequence"/>
</dbReference>
<sequence>MEIEITKLNSNKGVVLLELLDENNRRVTGAEVEIENHTCVIIFKDIKSGTYAVKYFHDENSNNVLDNNWMGIPKEGFGFSNNAYGMFGSKDFKFWLFDVSSDIKIKLTPKY</sequence>
<organism evidence="1 2">
    <name type="scientific">Neptunitalea chrysea</name>
    <dbReference type="NCBI Taxonomy" id="1647581"/>
    <lineage>
        <taxon>Bacteria</taxon>
        <taxon>Pseudomonadati</taxon>
        <taxon>Bacteroidota</taxon>
        <taxon>Flavobacteriia</taxon>
        <taxon>Flavobacteriales</taxon>
        <taxon>Flavobacteriaceae</taxon>
        <taxon>Neptunitalea</taxon>
    </lineage>
</organism>
<keyword evidence="2" id="KW-1185">Reference proteome</keyword>
<name>A0A9W6EUU3_9FLAO</name>
<evidence type="ECO:0008006" key="3">
    <source>
        <dbReference type="Google" id="ProtNLM"/>
    </source>
</evidence>
<dbReference type="AlphaFoldDB" id="A0A9W6EUU3"/>
<dbReference type="InterPro" id="IPR018673">
    <property type="entry name" value="DUF2141"/>
</dbReference>
<dbReference type="RefSeq" id="WP_281754643.1">
    <property type="nucleotide sequence ID" value="NZ_BRVP01000013.1"/>
</dbReference>
<comment type="caution">
    <text evidence="1">The sequence shown here is derived from an EMBL/GenBank/DDBJ whole genome shotgun (WGS) entry which is preliminary data.</text>
</comment>
<gene>
    <name evidence="1" type="ORF">NBRC110019_20540</name>
</gene>
<accession>A0A9W6EUU3</accession>
<proteinExistence type="predicted"/>
<protein>
    <recommendedName>
        <fullName evidence="3">DUF2141 domain-containing protein</fullName>
    </recommendedName>
</protein>
<evidence type="ECO:0000313" key="2">
    <source>
        <dbReference type="Proteomes" id="UP001143545"/>
    </source>
</evidence>
<reference evidence="1" key="1">
    <citation type="submission" date="2022-07" db="EMBL/GenBank/DDBJ databases">
        <title>Taxonomy of Novel Oxalotrophic and Methylotrophic Bacteria.</title>
        <authorList>
            <person name="Sahin N."/>
            <person name="Tani A."/>
        </authorList>
    </citation>
    <scope>NUCLEOTIDE SEQUENCE</scope>
    <source>
        <strain evidence="1">AM327</strain>
    </source>
</reference>
<dbReference type="Pfam" id="PF09912">
    <property type="entry name" value="DUF2141"/>
    <property type="match status" value="1"/>
</dbReference>